<dbReference type="GO" id="GO:0045944">
    <property type="term" value="P:positive regulation of transcription by RNA polymerase II"/>
    <property type="evidence" value="ECO:0007669"/>
    <property type="project" value="TreeGrafter"/>
</dbReference>
<dbReference type="EMBL" id="PKSM01000006">
    <property type="protein sequence ID" value="POW22867.1"/>
    <property type="molecule type" value="Genomic_DNA"/>
</dbReference>
<keyword evidence="2" id="KW-0723">Serine/threonine-protein kinase</keyword>
<dbReference type="OrthoDB" id="1732493at2759"/>
<accession>A0A2S4WME3</accession>
<reference evidence="9" key="3">
    <citation type="journal article" date="2018" name="Mol. Plant Microbe Interact.">
        <title>Genome sequence resources for the wheat stripe rust pathogen (Puccinia striiformis f. sp. tritici) and the barley stripe rust pathogen (Puccinia striiformis f. sp. hordei).</title>
        <authorList>
            <person name="Xia C."/>
            <person name="Wang M."/>
            <person name="Yin C."/>
            <person name="Cornejo O.E."/>
            <person name="Hulbert S.H."/>
            <person name="Chen X."/>
        </authorList>
    </citation>
    <scope>NUCLEOTIDE SEQUENCE [LARGE SCALE GENOMIC DNA]</scope>
    <source>
        <strain evidence="9">93TX-2</strain>
    </source>
</reference>
<keyword evidence="9" id="KW-1185">Reference proteome</keyword>
<dbReference type="GO" id="GO:0008353">
    <property type="term" value="F:RNA polymerase II CTD heptapeptide repeat kinase activity"/>
    <property type="evidence" value="ECO:0007669"/>
    <property type="project" value="UniProtKB-EC"/>
</dbReference>
<dbReference type="Proteomes" id="UP000238274">
    <property type="component" value="Unassembled WGS sequence"/>
</dbReference>
<dbReference type="VEuPathDB" id="FungiDB:PSHT_00796"/>
<keyword evidence="3" id="KW-0808">Transferase</keyword>
<dbReference type="PANTHER" id="PTHR24056:SF0">
    <property type="entry name" value="CYCLIN-DEPENDENT KINASE 7"/>
    <property type="match status" value="1"/>
</dbReference>
<evidence type="ECO:0000313" key="8">
    <source>
        <dbReference type="EMBL" id="POW22867.1"/>
    </source>
</evidence>
<dbReference type="GO" id="GO:0004693">
    <property type="term" value="F:cyclin-dependent protein serine/threonine kinase activity"/>
    <property type="evidence" value="ECO:0007669"/>
    <property type="project" value="TreeGrafter"/>
</dbReference>
<dbReference type="VEuPathDB" id="FungiDB:PSTT_05211"/>
<evidence type="ECO:0000256" key="4">
    <source>
        <dbReference type="ARBA" id="ARBA00022741"/>
    </source>
</evidence>
<gene>
    <name evidence="8" type="ORF">PSHT_00796</name>
</gene>
<keyword evidence="6" id="KW-0067">ATP-binding</keyword>
<dbReference type="AlphaFoldDB" id="A0A2S4WME3"/>
<comment type="caution">
    <text evidence="8">The sequence shown here is derived from an EMBL/GenBank/DDBJ whole genome shotgun (WGS) entry which is preliminary data.</text>
</comment>
<evidence type="ECO:0000256" key="6">
    <source>
        <dbReference type="ARBA" id="ARBA00022840"/>
    </source>
</evidence>
<organism evidence="8 9">
    <name type="scientific">Puccinia striiformis</name>
    <dbReference type="NCBI Taxonomy" id="27350"/>
    <lineage>
        <taxon>Eukaryota</taxon>
        <taxon>Fungi</taxon>
        <taxon>Dikarya</taxon>
        <taxon>Basidiomycota</taxon>
        <taxon>Pucciniomycotina</taxon>
        <taxon>Pucciniomycetes</taxon>
        <taxon>Pucciniales</taxon>
        <taxon>Pucciniaceae</taxon>
        <taxon>Puccinia</taxon>
    </lineage>
</organism>
<proteinExistence type="predicted"/>
<dbReference type="GO" id="GO:0005737">
    <property type="term" value="C:cytoplasm"/>
    <property type="evidence" value="ECO:0007669"/>
    <property type="project" value="TreeGrafter"/>
</dbReference>
<reference evidence="9" key="2">
    <citation type="journal article" date="2018" name="BMC Genomics">
        <title>Genomic insights into host adaptation between the wheat stripe rust pathogen (Puccinia striiformis f. sp. tritici) and the barley stripe rust pathogen (Puccinia striiformis f. sp. hordei).</title>
        <authorList>
            <person name="Xia C."/>
            <person name="Wang M."/>
            <person name="Yin C."/>
            <person name="Cornejo O.E."/>
            <person name="Hulbert S.H."/>
            <person name="Chen X."/>
        </authorList>
    </citation>
    <scope>NUCLEOTIDE SEQUENCE [LARGE SCALE GENOMIC DNA]</scope>
    <source>
        <strain evidence="9">93TX-2</strain>
    </source>
</reference>
<keyword evidence="5" id="KW-0418">Kinase</keyword>
<feature type="domain" description="Protein kinase" evidence="7">
    <location>
        <begin position="24"/>
        <end position="125"/>
    </location>
</feature>
<dbReference type="InterPro" id="IPR050108">
    <property type="entry name" value="CDK"/>
</dbReference>
<dbReference type="Gene3D" id="3.30.200.20">
    <property type="entry name" value="Phosphorylase Kinase, domain 1"/>
    <property type="match status" value="1"/>
</dbReference>
<evidence type="ECO:0000256" key="2">
    <source>
        <dbReference type="ARBA" id="ARBA00022527"/>
    </source>
</evidence>
<dbReference type="InterPro" id="IPR011009">
    <property type="entry name" value="Kinase-like_dom_sf"/>
</dbReference>
<sequence length="143" mass="16605">MEAAELANFRLQQSYTKEKKTREGPQKKSNWKVAIKKIKVGQFKDGLDMSAIQEVKFLQELSHSNVISVSNSNSHPFQWSQELHTDLEAVIKDRELVFQALDIKSWMLMTMQGLDFCHQNWVLHCVYPGTRMTCEVVTWSVFP</sequence>
<evidence type="ECO:0000256" key="3">
    <source>
        <dbReference type="ARBA" id="ARBA00022679"/>
    </source>
</evidence>
<evidence type="ECO:0000256" key="1">
    <source>
        <dbReference type="ARBA" id="ARBA00012409"/>
    </source>
</evidence>
<evidence type="ECO:0000313" key="9">
    <source>
        <dbReference type="Proteomes" id="UP000238274"/>
    </source>
</evidence>
<keyword evidence="4" id="KW-0547">Nucleotide-binding</keyword>
<dbReference type="PANTHER" id="PTHR24056">
    <property type="entry name" value="CELL DIVISION PROTEIN KINASE"/>
    <property type="match status" value="1"/>
</dbReference>
<protein>
    <recommendedName>
        <fullName evidence="1">[RNA-polymerase]-subunit kinase</fullName>
        <ecNumber evidence="1">2.7.11.23</ecNumber>
    </recommendedName>
</protein>
<dbReference type="Pfam" id="PF00069">
    <property type="entry name" value="Pkinase"/>
    <property type="match status" value="1"/>
</dbReference>
<dbReference type="SUPFAM" id="SSF56112">
    <property type="entry name" value="Protein kinase-like (PK-like)"/>
    <property type="match status" value="1"/>
</dbReference>
<dbReference type="Gene3D" id="1.10.510.10">
    <property type="entry name" value="Transferase(Phosphotransferase) domain 1"/>
    <property type="match status" value="1"/>
</dbReference>
<evidence type="ECO:0000256" key="5">
    <source>
        <dbReference type="ARBA" id="ARBA00022777"/>
    </source>
</evidence>
<name>A0A2S4WME3_9BASI</name>
<dbReference type="EC" id="2.7.11.23" evidence="1"/>
<evidence type="ECO:0000259" key="7">
    <source>
        <dbReference type="Pfam" id="PF00069"/>
    </source>
</evidence>
<dbReference type="GO" id="GO:0005524">
    <property type="term" value="F:ATP binding"/>
    <property type="evidence" value="ECO:0007669"/>
    <property type="project" value="UniProtKB-KW"/>
</dbReference>
<reference evidence="8 9" key="1">
    <citation type="submission" date="2017-12" db="EMBL/GenBank/DDBJ databases">
        <title>Gene loss provides genomic basis for host adaptation in cereal stripe rust fungi.</title>
        <authorList>
            <person name="Xia C."/>
        </authorList>
    </citation>
    <scope>NUCLEOTIDE SEQUENCE [LARGE SCALE GENOMIC DNA]</scope>
    <source>
        <strain evidence="8 9">93TX-2</strain>
    </source>
</reference>
<dbReference type="InterPro" id="IPR000719">
    <property type="entry name" value="Prot_kinase_dom"/>
</dbReference>
<dbReference type="GO" id="GO:0070985">
    <property type="term" value="C:transcription factor TFIIK complex"/>
    <property type="evidence" value="ECO:0007669"/>
    <property type="project" value="TreeGrafter"/>
</dbReference>